<dbReference type="SUPFAM" id="SSF52833">
    <property type="entry name" value="Thioredoxin-like"/>
    <property type="match status" value="1"/>
</dbReference>
<keyword evidence="2" id="KW-0813">Transport</keyword>
<protein>
    <submittedName>
        <fullName evidence="7">OLC1v1014991C1</fullName>
    </submittedName>
</protein>
<dbReference type="Pfam" id="PF00085">
    <property type="entry name" value="Thioredoxin"/>
    <property type="match status" value="1"/>
</dbReference>
<dbReference type="InterPro" id="IPR017937">
    <property type="entry name" value="Thioredoxin_CS"/>
</dbReference>
<dbReference type="CDD" id="cd02947">
    <property type="entry name" value="TRX_family"/>
    <property type="match status" value="1"/>
</dbReference>
<keyword evidence="5" id="KW-0676">Redox-active center</keyword>
<evidence type="ECO:0000256" key="4">
    <source>
        <dbReference type="ARBA" id="ARBA00023157"/>
    </source>
</evidence>
<evidence type="ECO:0000313" key="7">
    <source>
        <dbReference type="EMBL" id="CAI9114302.1"/>
    </source>
</evidence>
<comment type="similarity">
    <text evidence="1">Belongs to the thioredoxin family.</text>
</comment>
<keyword evidence="8" id="KW-1185">Reference proteome</keyword>
<dbReference type="InterPro" id="IPR036249">
    <property type="entry name" value="Thioredoxin-like_sf"/>
</dbReference>
<dbReference type="PANTHER" id="PTHR43601">
    <property type="entry name" value="THIOREDOXIN, MITOCHONDRIAL"/>
    <property type="match status" value="1"/>
</dbReference>
<dbReference type="InterPro" id="IPR013766">
    <property type="entry name" value="Thioredoxin_domain"/>
</dbReference>
<reference evidence="7" key="1">
    <citation type="submission" date="2023-03" db="EMBL/GenBank/DDBJ databases">
        <authorList>
            <person name="Julca I."/>
        </authorList>
    </citation>
    <scope>NUCLEOTIDE SEQUENCE</scope>
</reference>
<evidence type="ECO:0000259" key="6">
    <source>
        <dbReference type="PROSITE" id="PS51352"/>
    </source>
</evidence>
<feature type="domain" description="Thioredoxin" evidence="6">
    <location>
        <begin position="68"/>
        <end position="194"/>
    </location>
</feature>
<dbReference type="EMBL" id="OX459124">
    <property type="protein sequence ID" value="CAI9114302.1"/>
    <property type="molecule type" value="Genomic_DNA"/>
</dbReference>
<keyword evidence="3" id="KW-0249">Electron transport</keyword>
<proteinExistence type="inferred from homology"/>
<organism evidence="7 8">
    <name type="scientific">Oldenlandia corymbosa var. corymbosa</name>
    <dbReference type="NCBI Taxonomy" id="529605"/>
    <lineage>
        <taxon>Eukaryota</taxon>
        <taxon>Viridiplantae</taxon>
        <taxon>Streptophyta</taxon>
        <taxon>Embryophyta</taxon>
        <taxon>Tracheophyta</taxon>
        <taxon>Spermatophyta</taxon>
        <taxon>Magnoliopsida</taxon>
        <taxon>eudicotyledons</taxon>
        <taxon>Gunneridae</taxon>
        <taxon>Pentapetalae</taxon>
        <taxon>asterids</taxon>
        <taxon>lamiids</taxon>
        <taxon>Gentianales</taxon>
        <taxon>Rubiaceae</taxon>
        <taxon>Rubioideae</taxon>
        <taxon>Spermacoceae</taxon>
        <taxon>Hedyotis-Oldenlandia complex</taxon>
        <taxon>Oldenlandia</taxon>
    </lineage>
</organism>
<accession>A0AAV1E4D9</accession>
<keyword evidence="4" id="KW-1015">Disulfide bond</keyword>
<evidence type="ECO:0000256" key="5">
    <source>
        <dbReference type="ARBA" id="ARBA00023284"/>
    </source>
</evidence>
<sequence>MLGNSVIPREFVHPFQIPSPVNNINPSPHHNLLSSGTKLKQKVGGVFTSQFLSPFDYTRHGRRCAVQLKVHATATETDQPKWWEKNASNMVDIHSTQEFVDALSQAGDRLVVVDFYGTWCASCRALHPKLCKIAEEHPEILFLKVNFDQNKSLCKSLNIKVLPHFHFYRGADRLLDSFSCSLAKIQKLKDAIAAFNLANCSSQTSPIDNEDRSLNQPSGAS</sequence>
<gene>
    <name evidence="7" type="ORF">OLC1_LOCUS21101</name>
</gene>
<evidence type="ECO:0000313" key="8">
    <source>
        <dbReference type="Proteomes" id="UP001161247"/>
    </source>
</evidence>
<name>A0AAV1E4D9_OLDCO</name>
<evidence type="ECO:0000256" key="2">
    <source>
        <dbReference type="ARBA" id="ARBA00022448"/>
    </source>
</evidence>
<dbReference type="GO" id="GO:0045454">
    <property type="term" value="P:cell redox homeostasis"/>
    <property type="evidence" value="ECO:0007669"/>
    <property type="project" value="TreeGrafter"/>
</dbReference>
<dbReference type="GO" id="GO:0009507">
    <property type="term" value="C:chloroplast"/>
    <property type="evidence" value="ECO:0007669"/>
    <property type="project" value="UniProtKB-ARBA"/>
</dbReference>
<dbReference type="AlphaFoldDB" id="A0AAV1E4D9"/>
<dbReference type="PROSITE" id="PS51352">
    <property type="entry name" value="THIOREDOXIN_2"/>
    <property type="match status" value="1"/>
</dbReference>
<dbReference type="PROSITE" id="PS00194">
    <property type="entry name" value="THIOREDOXIN_1"/>
    <property type="match status" value="1"/>
</dbReference>
<evidence type="ECO:0000256" key="1">
    <source>
        <dbReference type="ARBA" id="ARBA00008987"/>
    </source>
</evidence>
<evidence type="ECO:0000256" key="3">
    <source>
        <dbReference type="ARBA" id="ARBA00022982"/>
    </source>
</evidence>
<dbReference type="Gene3D" id="3.40.30.10">
    <property type="entry name" value="Glutaredoxin"/>
    <property type="match status" value="1"/>
</dbReference>
<dbReference type="PANTHER" id="PTHR43601:SF16">
    <property type="entry name" value="THIOREDOXIN-LIKE 2-1, CHLOROPLASTIC"/>
    <property type="match status" value="1"/>
</dbReference>
<dbReference type="FunFam" id="3.40.30.10:FF:000199">
    <property type="entry name" value="Thioredoxin-like 1-2, chloroplastic"/>
    <property type="match status" value="1"/>
</dbReference>
<dbReference type="Proteomes" id="UP001161247">
    <property type="component" value="Chromosome 7"/>
</dbReference>